<dbReference type="Pfam" id="PF13443">
    <property type="entry name" value="HTH_26"/>
    <property type="match status" value="1"/>
</dbReference>
<dbReference type="InterPro" id="IPR001387">
    <property type="entry name" value="Cro/C1-type_HTH"/>
</dbReference>
<dbReference type="Proteomes" id="UP000758652">
    <property type="component" value="Unassembled WGS sequence"/>
</dbReference>
<evidence type="ECO:0000313" key="3">
    <source>
        <dbReference type="Proteomes" id="UP000758652"/>
    </source>
</evidence>
<feature type="domain" description="HTH cro/C1-type" evidence="1">
    <location>
        <begin position="28"/>
        <end position="60"/>
    </location>
</feature>
<dbReference type="PROSITE" id="PS50943">
    <property type="entry name" value="HTH_CROC1"/>
    <property type="match status" value="1"/>
</dbReference>
<organism evidence="2 3">
    <name type="scientific">Claveliimonas monacensis</name>
    <dbReference type="NCBI Taxonomy" id="2779351"/>
    <lineage>
        <taxon>Bacteria</taxon>
        <taxon>Bacillati</taxon>
        <taxon>Bacillota</taxon>
        <taxon>Clostridia</taxon>
        <taxon>Lachnospirales</taxon>
        <taxon>Lachnospiraceae</taxon>
        <taxon>Claveliimonas</taxon>
    </lineage>
</organism>
<name>A0ABR9RL38_9FIRM</name>
<dbReference type="InterPro" id="IPR010982">
    <property type="entry name" value="Lambda_DNA-bd_dom_sf"/>
</dbReference>
<evidence type="ECO:0000259" key="1">
    <source>
        <dbReference type="PROSITE" id="PS50943"/>
    </source>
</evidence>
<gene>
    <name evidence="2" type="ORF">INF30_10450</name>
</gene>
<sequence length="68" mass="8102">MISYKPLWKTMQEKNITTYALIYKHNFSPYTITNLKRNNSITMNTLEKLCKILDCKPNDIVEFLEDDN</sequence>
<keyword evidence="3" id="KW-1185">Reference proteome</keyword>
<protein>
    <submittedName>
        <fullName evidence="2">Helix-turn-helix transcriptional regulator</fullName>
    </submittedName>
</protein>
<dbReference type="PANTHER" id="PTHR37301">
    <property type="entry name" value="DNA-BINDING PROTEIN-RELATED"/>
    <property type="match status" value="1"/>
</dbReference>
<reference evidence="2 3" key="1">
    <citation type="submission" date="2020-10" db="EMBL/GenBank/DDBJ databases">
        <title>ChiBAC.</title>
        <authorList>
            <person name="Zenner C."/>
            <person name="Hitch T.C.A."/>
            <person name="Clavel T."/>
        </authorList>
    </citation>
    <scope>NUCLEOTIDE SEQUENCE [LARGE SCALE GENOMIC DNA]</scope>
    <source>
        <strain evidence="2 3">DSM 108991</strain>
    </source>
</reference>
<evidence type="ECO:0000313" key="2">
    <source>
        <dbReference type="EMBL" id="MBE5063681.1"/>
    </source>
</evidence>
<dbReference type="SUPFAM" id="SSF47413">
    <property type="entry name" value="lambda repressor-like DNA-binding domains"/>
    <property type="match status" value="1"/>
</dbReference>
<accession>A0ABR9RL38</accession>
<dbReference type="Gene3D" id="1.10.260.40">
    <property type="entry name" value="lambda repressor-like DNA-binding domains"/>
    <property type="match status" value="1"/>
</dbReference>
<dbReference type="EMBL" id="JADCKL010000009">
    <property type="protein sequence ID" value="MBE5063681.1"/>
    <property type="molecule type" value="Genomic_DNA"/>
</dbReference>
<dbReference type="PANTHER" id="PTHR37301:SF1">
    <property type="entry name" value="DNA-BINDING PROTEIN"/>
    <property type="match status" value="1"/>
</dbReference>
<proteinExistence type="predicted"/>
<comment type="caution">
    <text evidence="2">The sequence shown here is derived from an EMBL/GenBank/DDBJ whole genome shotgun (WGS) entry which is preliminary data.</text>
</comment>